<keyword evidence="5" id="KW-0732">Signal</keyword>
<evidence type="ECO:0000256" key="7">
    <source>
        <dbReference type="ARBA" id="ARBA00023237"/>
    </source>
</evidence>
<keyword evidence="2 8" id="KW-0813">Transport</keyword>
<evidence type="ECO:0000256" key="8">
    <source>
        <dbReference type="PROSITE-ProRule" id="PRU01360"/>
    </source>
</evidence>
<dbReference type="Gene3D" id="2.170.130.10">
    <property type="entry name" value="TonB-dependent receptor, plug domain"/>
    <property type="match status" value="1"/>
</dbReference>
<comment type="subcellular location">
    <subcellularLocation>
        <location evidence="1 8">Cell outer membrane</location>
        <topology evidence="1 8">Multi-pass membrane protein</topology>
    </subcellularLocation>
</comment>
<dbReference type="RefSeq" id="WP_186562839.1">
    <property type="nucleotide sequence ID" value="NZ_JACNMF010000004.1"/>
</dbReference>
<gene>
    <name evidence="10" type="ORF">H7U19_12380</name>
</gene>
<proteinExistence type="inferred from homology"/>
<evidence type="ECO:0000256" key="1">
    <source>
        <dbReference type="ARBA" id="ARBA00004571"/>
    </source>
</evidence>
<dbReference type="InterPro" id="IPR036942">
    <property type="entry name" value="Beta-barrel_TonB_sf"/>
</dbReference>
<dbReference type="PROSITE" id="PS52016">
    <property type="entry name" value="TONB_DEPENDENT_REC_3"/>
    <property type="match status" value="1"/>
</dbReference>
<dbReference type="InterPro" id="IPR023996">
    <property type="entry name" value="TonB-dep_OMP_SusC/RagA"/>
</dbReference>
<dbReference type="InterPro" id="IPR012910">
    <property type="entry name" value="Plug_dom"/>
</dbReference>
<accession>A0A923HD05</accession>
<dbReference type="Proteomes" id="UP000656244">
    <property type="component" value="Unassembled WGS sequence"/>
</dbReference>
<dbReference type="InterPro" id="IPR039426">
    <property type="entry name" value="TonB-dep_rcpt-like"/>
</dbReference>
<dbReference type="Gene3D" id="2.60.40.1120">
    <property type="entry name" value="Carboxypeptidase-like, regulatory domain"/>
    <property type="match status" value="1"/>
</dbReference>
<evidence type="ECO:0000256" key="4">
    <source>
        <dbReference type="ARBA" id="ARBA00022692"/>
    </source>
</evidence>
<dbReference type="Pfam" id="PF13715">
    <property type="entry name" value="CarbopepD_reg_2"/>
    <property type="match status" value="1"/>
</dbReference>
<evidence type="ECO:0000256" key="3">
    <source>
        <dbReference type="ARBA" id="ARBA00022452"/>
    </source>
</evidence>
<keyword evidence="3 8" id="KW-1134">Transmembrane beta strand</keyword>
<evidence type="ECO:0000256" key="6">
    <source>
        <dbReference type="ARBA" id="ARBA00023136"/>
    </source>
</evidence>
<keyword evidence="10" id="KW-0675">Receptor</keyword>
<dbReference type="PANTHER" id="PTHR30069:SF29">
    <property type="entry name" value="HEMOGLOBIN AND HEMOGLOBIN-HAPTOGLOBIN-BINDING PROTEIN 1-RELATED"/>
    <property type="match status" value="1"/>
</dbReference>
<dbReference type="SUPFAM" id="SSF56935">
    <property type="entry name" value="Porins"/>
    <property type="match status" value="1"/>
</dbReference>
<dbReference type="Gene3D" id="2.40.170.20">
    <property type="entry name" value="TonB-dependent receptor, beta-barrel domain"/>
    <property type="match status" value="1"/>
</dbReference>
<protein>
    <submittedName>
        <fullName evidence="10">TonB-dependent receptor</fullName>
    </submittedName>
</protein>
<organism evidence="10 11">
    <name type="scientific">Hyunsoonleella aquatilis</name>
    <dbReference type="NCBI Taxonomy" id="2762758"/>
    <lineage>
        <taxon>Bacteria</taxon>
        <taxon>Pseudomonadati</taxon>
        <taxon>Bacteroidota</taxon>
        <taxon>Flavobacteriia</taxon>
        <taxon>Flavobacteriales</taxon>
        <taxon>Flavobacteriaceae</taxon>
    </lineage>
</organism>
<dbReference type="InterPro" id="IPR023997">
    <property type="entry name" value="TonB-dep_OMP_SusC/RagA_CS"/>
</dbReference>
<dbReference type="GO" id="GO:0009279">
    <property type="term" value="C:cell outer membrane"/>
    <property type="evidence" value="ECO:0007669"/>
    <property type="project" value="UniProtKB-SubCell"/>
</dbReference>
<dbReference type="FunFam" id="2.60.40.1120:FF:000003">
    <property type="entry name" value="Outer membrane protein Omp121"/>
    <property type="match status" value="1"/>
</dbReference>
<comment type="caution">
    <text evidence="10">The sequence shown here is derived from an EMBL/GenBank/DDBJ whole genome shotgun (WGS) entry which is preliminary data.</text>
</comment>
<keyword evidence="4 8" id="KW-0812">Transmembrane</keyword>
<sequence length="1074" mass="117470">MKKLKLILGVFCSVAFSIYGYSSTVSITEITKLDTTATMEISKETQTIEVSGTVSDTEGPLPGVNILVKGSSKGTQTDFDGNFSISVENEKAVLIFSYVGYKTQEITVGNKTSINVILEADIAGLDEVVVVGYSTKTRGELTGSVSTIGSEAIEQSSSKDVAKSLAGRASGLIISDRGGYPGAGNGAGGNTNDDATTILIRGKSTLGNNSPLILIDGIPSGSFSQLAPQDIASLTVLKDGAAAIYGSRAANGVILITTKRGKSGKPKINFSSTLNFSSFTVRPSLMSSEQFAIYRNEIAERNGDALPFTQEEINNYASGSDPLNFPNTDWVDLTFADTAPESRNSLSISGGTENVKYFVSGDFIDQKGMYRSRDLGFKQHQLRTNIDVNITDNFKFGVDVAGRFGKTEEPGVNDSNIYKLIFTIPPTEIGVYPNGLPARGGDEGNPVITSSNASGFVKTISNTLTSRFTVDWGLDSLLEGLSVKGFAGLRRLNNDTKSWYTPWTYYVPDGSGGFDTAIGSNQQGTLRTLRESFWKFDEQIYNARLHYSNVFGDHSVNAFIGMERLNSNTRNFFAEKRGGFPDPGNGELFQGSTENQASNGSSSEFARQDYFGSLSYDFQKKYFIDLTIRHDGSSNFGPGNRFGTFPSVAVSWALHKESFMENISWLDALKIRASWSEMGNDRIGPNQFLSLFDYGTDNGTANPLNAPIPNYYVFGENGTFSNAYRLARIANPDITWETADMKNLGFNFSLFGNRLNGDINYFYQKRSGILITRGAEIPDFIGLTGNQLPAENLGVTKNFGFEFELSWADRIGKVDYNIGANFSQARNEVVFLAEPANVSPFLKREGRPIDSYIVYPTAGIFRDQAQVDATDVKLDGTVEGEPIYLDTDDDGSIGAGDRVRTDTSNIPEIQYGIYGGLNYQGFNFNFLLQGQAEAETLVFFDQDGAKPDFVFNNRWTPNNRNASYPRAFAPGDQYSGVQSEGPTSDVNAGFQGADLYYQDASFLRLKEVELGYTLTKEKIKLGDLKIFVRGFNLLTMFSDIYDMGLDPEATGYNNFRSATYTPLKTYTVGLNFSF</sequence>
<reference evidence="10" key="1">
    <citation type="submission" date="2020-08" db="EMBL/GenBank/DDBJ databases">
        <title>Hyunsoonleella sp. strain SJ7 genome sequencing and assembly.</title>
        <authorList>
            <person name="Kim I."/>
        </authorList>
    </citation>
    <scope>NUCLEOTIDE SEQUENCE</scope>
    <source>
        <strain evidence="10">SJ7</strain>
    </source>
</reference>
<dbReference type="NCBIfam" id="TIGR04056">
    <property type="entry name" value="OMP_RagA_SusC"/>
    <property type="match status" value="1"/>
</dbReference>
<dbReference type="Pfam" id="PF07715">
    <property type="entry name" value="Plug"/>
    <property type="match status" value="1"/>
</dbReference>
<evidence type="ECO:0000256" key="5">
    <source>
        <dbReference type="ARBA" id="ARBA00022729"/>
    </source>
</evidence>
<dbReference type="GO" id="GO:0044718">
    <property type="term" value="P:siderophore transmembrane transport"/>
    <property type="evidence" value="ECO:0007669"/>
    <property type="project" value="TreeGrafter"/>
</dbReference>
<dbReference type="GO" id="GO:0015344">
    <property type="term" value="F:siderophore uptake transmembrane transporter activity"/>
    <property type="evidence" value="ECO:0007669"/>
    <property type="project" value="TreeGrafter"/>
</dbReference>
<dbReference type="AlphaFoldDB" id="A0A923HD05"/>
<keyword evidence="11" id="KW-1185">Reference proteome</keyword>
<evidence type="ECO:0000313" key="10">
    <source>
        <dbReference type="EMBL" id="MBC3759209.1"/>
    </source>
</evidence>
<dbReference type="InterPro" id="IPR037066">
    <property type="entry name" value="Plug_dom_sf"/>
</dbReference>
<dbReference type="NCBIfam" id="TIGR04057">
    <property type="entry name" value="SusC_RagA_signa"/>
    <property type="match status" value="1"/>
</dbReference>
<evidence type="ECO:0000313" key="11">
    <source>
        <dbReference type="Proteomes" id="UP000656244"/>
    </source>
</evidence>
<dbReference type="InterPro" id="IPR008969">
    <property type="entry name" value="CarboxyPept-like_regulatory"/>
</dbReference>
<name>A0A923HD05_9FLAO</name>
<comment type="similarity">
    <text evidence="8">Belongs to the TonB-dependent receptor family.</text>
</comment>
<keyword evidence="6 8" id="KW-0472">Membrane</keyword>
<dbReference type="SUPFAM" id="SSF49464">
    <property type="entry name" value="Carboxypeptidase regulatory domain-like"/>
    <property type="match status" value="1"/>
</dbReference>
<feature type="domain" description="TonB-dependent receptor plug" evidence="9">
    <location>
        <begin position="140"/>
        <end position="253"/>
    </location>
</feature>
<dbReference type="PANTHER" id="PTHR30069">
    <property type="entry name" value="TONB-DEPENDENT OUTER MEMBRANE RECEPTOR"/>
    <property type="match status" value="1"/>
</dbReference>
<evidence type="ECO:0000256" key="2">
    <source>
        <dbReference type="ARBA" id="ARBA00022448"/>
    </source>
</evidence>
<dbReference type="EMBL" id="JACNMF010000004">
    <property type="protein sequence ID" value="MBC3759209.1"/>
    <property type="molecule type" value="Genomic_DNA"/>
</dbReference>
<keyword evidence="7 8" id="KW-0998">Cell outer membrane</keyword>
<evidence type="ECO:0000259" key="9">
    <source>
        <dbReference type="Pfam" id="PF07715"/>
    </source>
</evidence>